<reference evidence="2" key="1">
    <citation type="journal article" date="2019" name="Int. J. Syst. Evol. Microbiol.">
        <title>The Global Catalogue of Microorganisms (GCM) 10K type strain sequencing project: providing services to taxonomists for standard genome sequencing and annotation.</title>
        <authorList>
            <consortium name="The Broad Institute Genomics Platform"/>
            <consortium name="The Broad Institute Genome Sequencing Center for Infectious Disease"/>
            <person name="Wu L."/>
            <person name="Ma J."/>
        </authorList>
    </citation>
    <scope>NUCLEOTIDE SEQUENCE [LARGE SCALE GENOMIC DNA]</scope>
    <source>
        <strain evidence="2">CGMCC 4.7132</strain>
    </source>
</reference>
<dbReference type="Gene3D" id="3.90.180.10">
    <property type="entry name" value="Medium-chain alcohol dehydrogenases, catalytic domain"/>
    <property type="match status" value="1"/>
</dbReference>
<organism evidence="1 2">
    <name type="scientific">Sphaerisporangium dianthi</name>
    <dbReference type="NCBI Taxonomy" id="1436120"/>
    <lineage>
        <taxon>Bacteria</taxon>
        <taxon>Bacillati</taxon>
        <taxon>Actinomycetota</taxon>
        <taxon>Actinomycetes</taxon>
        <taxon>Streptosporangiales</taxon>
        <taxon>Streptosporangiaceae</taxon>
        <taxon>Sphaerisporangium</taxon>
    </lineage>
</organism>
<dbReference type="Pfam" id="PF13602">
    <property type="entry name" value="ADH_zinc_N_2"/>
    <property type="match status" value="1"/>
</dbReference>
<gene>
    <name evidence="1" type="ORF">ACFO60_29240</name>
</gene>
<evidence type="ECO:0000313" key="2">
    <source>
        <dbReference type="Proteomes" id="UP001596004"/>
    </source>
</evidence>
<dbReference type="Proteomes" id="UP001596004">
    <property type="component" value="Unassembled WGS sequence"/>
</dbReference>
<dbReference type="RefSeq" id="WP_380846652.1">
    <property type="nucleotide sequence ID" value="NZ_JBHSFP010000026.1"/>
</dbReference>
<sequence length="60" mass="6795">MLVLTGLIESGHVRRAVDRTCPLERTPASVQYMHQRRARGKVVVTLTTIARPAPTRRKRS</sequence>
<dbReference type="EMBL" id="JBHSFP010000026">
    <property type="protein sequence ID" value="MFC4534864.1"/>
    <property type="molecule type" value="Genomic_DNA"/>
</dbReference>
<proteinExistence type="predicted"/>
<comment type="caution">
    <text evidence="1">The sequence shown here is derived from an EMBL/GenBank/DDBJ whole genome shotgun (WGS) entry which is preliminary data.</text>
</comment>
<accession>A0ABV9CNI4</accession>
<protein>
    <submittedName>
        <fullName evidence="1">Zinc-binding dehydrogenase</fullName>
    </submittedName>
</protein>
<evidence type="ECO:0000313" key="1">
    <source>
        <dbReference type="EMBL" id="MFC4534864.1"/>
    </source>
</evidence>
<name>A0ABV9CNI4_9ACTN</name>
<keyword evidence="2" id="KW-1185">Reference proteome</keyword>